<accession>L0P1P8</accession>
<protein>
    <submittedName>
        <fullName evidence="1">PH01B035L11.11 protein</fullName>
    </submittedName>
</protein>
<evidence type="ECO:0000313" key="1">
    <source>
        <dbReference type="EMBL" id="CCI55366.1"/>
    </source>
</evidence>
<dbReference type="AlphaFoldDB" id="L0P1P8"/>
<dbReference type="EMBL" id="FO203441">
    <property type="protein sequence ID" value="CCI55366.1"/>
    <property type="molecule type" value="Genomic_DNA"/>
</dbReference>
<gene>
    <name evidence="1" type="primary">PH01B035L11.11</name>
</gene>
<sequence length="118" mass="12800">MVSDAKCPFAAYSFMAKEKTAAEEMKARRTVALLEATTVEAQPCTPYAFFQYGGHGLFKQRVIFYMEAALVLPKPTHMVQAARCDDDCARGGSCKAKTANGGATSTPKGNRVVRTRIS</sequence>
<organism evidence="1">
    <name type="scientific">Phyllostachys edulis</name>
    <name type="common">Tortoise shell bamboo</name>
    <name type="synonym">Bambusa edulis</name>
    <dbReference type="NCBI Taxonomy" id="38705"/>
    <lineage>
        <taxon>Eukaryota</taxon>
        <taxon>Viridiplantae</taxon>
        <taxon>Streptophyta</taxon>
        <taxon>Embryophyta</taxon>
        <taxon>Tracheophyta</taxon>
        <taxon>Spermatophyta</taxon>
        <taxon>Magnoliopsida</taxon>
        <taxon>Liliopsida</taxon>
        <taxon>Poales</taxon>
        <taxon>Poaceae</taxon>
        <taxon>BOP clade</taxon>
        <taxon>Bambusoideae</taxon>
        <taxon>Arundinarodae</taxon>
        <taxon>Arundinarieae</taxon>
        <taxon>Arundinariinae</taxon>
        <taxon>Phyllostachys</taxon>
    </lineage>
</organism>
<reference evidence="1" key="1">
    <citation type="submission" date="2012-05" db="EMBL/GenBank/DDBJ databases">
        <authorList>
            <person name="Han B."/>
            <person name="Lu Y."/>
            <person name="Feng Q."/>
            <person name="Zhao Q."/>
            <person name="Lu T.T."/>
            <person name="Li Y."/>
            <person name="Liu K.Y."/>
            <person name="Huang X.H."/>
            <person name="Fan D.L."/>
            <person name="Weng Q.J."/>
            <person name="Zhang L."/>
            <person name="Lu Y.Q."/>
            <person name="Guo Y.L."/>
            <person name="Li W.J."/>
            <person name="Zhou C.C."/>
            <person name="Lu H.Y."/>
            <person name="Huang T."/>
            <person name="Zhu C.R."/>
            <person name="Zhao Y."/>
            <person name="Hu T."/>
            <person name="Yao N."/>
        </authorList>
    </citation>
    <scope>NUCLEOTIDE SEQUENCE</scope>
</reference>
<name>L0P1P8_PHYED</name>
<proteinExistence type="predicted"/>